<dbReference type="GO" id="GO:0003700">
    <property type="term" value="F:DNA-binding transcription factor activity"/>
    <property type="evidence" value="ECO:0007669"/>
    <property type="project" value="InterPro"/>
</dbReference>
<dbReference type="SMART" id="SM00342">
    <property type="entry name" value="HTH_ARAC"/>
    <property type="match status" value="1"/>
</dbReference>
<dbReference type="AlphaFoldDB" id="A0A227KQG0"/>
<dbReference type="Pfam" id="PF12833">
    <property type="entry name" value="HTH_18"/>
    <property type="match status" value="1"/>
</dbReference>
<feature type="domain" description="HTH araC/xylS-type" evidence="4">
    <location>
        <begin position="146"/>
        <end position="246"/>
    </location>
</feature>
<dbReference type="GeneID" id="78363682"/>
<dbReference type="SUPFAM" id="SSF46689">
    <property type="entry name" value="Homeodomain-like"/>
    <property type="match status" value="1"/>
</dbReference>
<comment type="caution">
    <text evidence="5">The sequence shown here is derived from an EMBL/GenBank/DDBJ whole genome shotgun (WGS) entry which is preliminary data.</text>
</comment>
<evidence type="ECO:0000259" key="4">
    <source>
        <dbReference type="PROSITE" id="PS01124"/>
    </source>
</evidence>
<name>A0A227KQG0_9BURK</name>
<evidence type="ECO:0000256" key="1">
    <source>
        <dbReference type="ARBA" id="ARBA00023015"/>
    </source>
</evidence>
<keyword evidence="2" id="KW-0238">DNA-binding</keyword>
<gene>
    <name evidence="5" type="ORF">ADH67_05280</name>
</gene>
<keyword evidence="1" id="KW-0805">Transcription regulation</keyword>
<dbReference type="Gene3D" id="1.10.10.60">
    <property type="entry name" value="Homeodomain-like"/>
    <property type="match status" value="1"/>
</dbReference>
<evidence type="ECO:0000313" key="5">
    <source>
        <dbReference type="EMBL" id="OXE50393.1"/>
    </source>
</evidence>
<protein>
    <submittedName>
        <fullName evidence="5">AraC family transcriptional regulator</fullName>
    </submittedName>
</protein>
<evidence type="ECO:0000256" key="2">
    <source>
        <dbReference type="ARBA" id="ARBA00023125"/>
    </source>
</evidence>
<keyword evidence="6" id="KW-1185">Reference proteome</keyword>
<sequence>MQSETSDKWQSVSKDYIAGEMRPAHKHSRAQLLYACEGIMLATTRQGRRIIAPYQALWIPAGIEHTITFLSATKMRSLYFDKSEYKDIFESKSIKVFAATALIRELIATLFQHQFPGAKQEMRHLLLLLVQETKAFNADVLMPEEEPLRSVLNDLLHHRAWSTSAQELANKLNVTPRTLTRHFIRATGMSFRDWKHRMRLIFALEKIANGSPVKSTAIQAGYSDASAFSIQFKNLYGSCPRDFFKSDN</sequence>
<dbReference type="PROSITE" id="PS01124">
    <property type="entry name" value="HTH_ARAC_FAMILY_2"/>
    <property type="match status" value="1"/>
</dbReference>
<dbReference type="Pfam" id="PF02311">
    <property type="entry name" value="AraC_binding"/>
    <property type="match status" value="1"/>
</dbReference>
<accession>A0A227KQG0</accession>
<reference evidence="6" key="1">
    <citation type="submission" date="2017-05" db="EMBL/GenBank/DDBJ databases">
        <title>Improved OligoMM genomes.</title>
        <authorList>
            <person name="Garzetti D."/>
        </authorList>
    </citation>
    <scope>NUCLEOTIDE SEQUENCE [LARGE SCALE GENOMIC DNA]</scope>
    <source>
        <strain evidence="6">YL45</strain>
    </source>
</reference>
<organism evidence="5 6">
    <name type="scientific">Turicimonas muris</name>
    <dbReference type="NCBI Taxonomy" id="1796652"/>
    <lineage>
        <taxon>Bacteria</taxon>
        <taxon>Pseudomonadati</taxon>
        <taxon>Pseudomonadota</taxon>
        <taxon>Betaproteobacteria</taxon>
        <taxon>Burkholderiales</taxon>
        <taxon>Sutterellaceae</taxon>
        <taxon>Turicimonas</taxon>
    </lineage>
</organism>
<dbReference type="Gene3D" id="2.60.120.10">
    <property type="entry name" value="Jelly Rolls"/>
    <property type="match status" value="1"/>
</dbReference>
<evidence type="ECO:0000256" key="3">
    <source>
        <dbReference type="ARBA" id="ARBA00023163"/>
    </source>
</evidence>
<proteinExistence type="predicted"/>
<dbReference type="PANTHER" id="PTHR11019:SF199">
    <property type="entry name" value="HTH-TYPE TRANSCRIPTIONAL REGULATOR NIMR"/>
    <property type="match status" value="1"/>
</dbReference>
<evidence type="ECO:0000313" key="6">
    <source>
        <dbReference type="Proteomes" id="UP000214610"/>
    </source>
</evidence>
<dbReference type="Proteomes" id="UP000214610">
    <property type="component" value="Unassembled WGS sequence"/>
</dbReference>
<dbReference type="InterPro" id="IPR009057">
    <property type="entry name" value="Homeodomain-like_sf"/>
</dbReference>
<dbReference type="EMBL" id="NHMP01000002">
    <property type="protein sequence ID" value="OXE50393.1"/>
    <property type="molecule type" value="Genomic_DNA"/>
</dbReference>
<dbReference type="PANTHER" id="PTHR11019">
    <property type="entry name" value="HTH-TYPE TRANSCRIPTIONAL REGULATOR NIMR"/>
    <property type="match status" value="1"/>
</dbReference>
<dbReference type="SUPFAM" id="SSF51182">
    <property type="entry name" value="RmlC-like cupins"/>
    <property type="match status" value="1"/>
</dbReference>
<dbReference type="InterPro" id="IPR018060">
    <property type="entry name" value="HTH_AraC"/>
</dbReference>
<dbReference type="RefSeq" id="WP_066592073.1">
    <property type="nucleotide sequence ID" value="NZ_CAOJZJ010000008.1"/>
</dbReference>
<dbReference type="CDD" id="cd06124">
    <property type="entry name" value="cupin_NimR-like_N"/>
    <property type="match status" value="1"/>
</dbReference>
<dbReference type="InterPro" id="IPR014710">
    <property type="entry name" value="RmlC-like_jellyroll"/>
</dbReference>
<dbReference type="GO" id="GO:0043565">
    <property type="term" value="F:sequence-specific DNA binding"/>
    <property type="evidence" value="ECO:0007669"/>
    <property type="project" value="InterPro"/>
</dbReference>
<keyword evidence="3" id="KW-0804">Transcription</keyword>
<dbReference type="InterPro" id="IPR011051">
    <property type="entry name" value="RmlC_Cupin_sf"/>
</dbReference>
<dbReference type="InterPro" id="IPR003313">
    <property type="entry name" value="AraC-bd"/>
</dbReference>